<dbReference type="Pfam" id="PF22725">
    <property type="entry name" value="GFO_IDH_MocA_C3"/>
    <property type="match status" value="1"/>
</dbReference>
<evidence type="ECO:0000259" key="2">
    <source>
        <dbReference type="Pfam" id="PF01408"/>
    </source>
</evidence>
<dbReference type="SUPFAM" id="SSF55347">
    <property type="entry name" value="Glyceraldehyde-3-phosphate dehydrogenase-like, C-terminal domain"/>
    <property type="match status" value="1"/>
</dbReference>
<dbReference type="Proteomes" id="UP001589619">
    <property type="component" value="Unassembled WGS sequence"/>
</dbReference>
<dbReference type="Pfam" id="PF01408">
    <property type="entry name" value="GFO_IDH_MocA"/>
    <property type="match status" value="1"/>
</dbReference>
<evidence type="ECO:0000313" key="4">
    <source>
        <dbReference type="EMBL" id="MFB9751462.1"/>
    </source>
</evidence>
<dbReference type="Gene3D" id="3.40.50.720">
    <property type="entry name" value="NAD(P)-binding Rossmann-like Domain"/>
    <property type="match status" value="1"/>
</dbReference>
<protein>
    <submittedName>
        <fullName evidence="4">Gfo/Idh/MocA family protein</fullName>
    </submittedName>
</protein>
<comment type="caution">
    <text evidence="4">The sequence shown here is derived from an EMBL/GenBank/DDBJ whole genome shotgun (WGS) entry which is preliminary data.</text>
</comment>
<gene>
    <name evidence="4" type="ORF">ACFFNY_07765</name>
</gene>
<keyword evidence="1" id="KW-0560">Oxidoreductase</keyword>
<keyword evidence="5" id="KW-1185">Reference proteome</keyword>
<evidence type="ECO:0000259" key="3">
    <source>
        <dbReference type="Pfam" id="PF22725"/>
    </source>
</evidence>
<dbReference type="EMBL" id="JBHMAG010000007">
    <property type="protein sequence ID" value="MFB9751462.1"/>
    <property type="molecule type" value="Genomic_DNA"/>
</dbReference>
<dbReference type="InterPro" id="IPR036291">
    <property type="entry name" value="NAD(P)-bd_dom_sf"/>
</dbReference>
<feature type="domain" description="Gfo/Idh/MocA-like oxidoreductase N-terminal" evidence="2">
    <location>
        <begin position="5"/>
        <end position="129"/>
    </location>
</feature>
<dbReference type="InterPro" id="IPR000683">
    <property type="entry name" value="Gfo/Idh/MocA-like_OxRdtase_N"/>
</dbReference>
<evidence type="ECO:0000313" key="5">
    <source>
        <dbReference type="Proteomes" id="UP001589619"/>
    </source>
</evidence>
<proteinExistence type="predicted"/>
<sequence length="408" mass="44777">MRTVRAGIIGIGGFGVNHVKAMAGLVQEGLLEVVAFADVRAEAYAAEYSQLLSWNAAPYADYEKMLAEHPEIDFVVISTPIAAHKPMSIRAMQLGFHVLVEKPPAVTVQDVDEMIAAQRASGKLCQVNFQNTSGRAFRELLEHIAAGAIGQLTDVTGVGMWKRPRSYYERTGWAGKLTYGGQYVLDGTFNNPLAHLLNNSLIAAGSGDASRAEPQSVQAELYHVNAIEGDDVSCIRVNTANGVDVYFYAMLSHHENDAPYISLRGSEGEAFWSYQNKWTIRNREGETSSAYGAENLLRNMYLNLMQAIGGEGKPLLSPIERCRSFVLASNGAYESSGLIRPIGEPYAVEREEGETTVRLLPGLSEAMQDVAAQRKLYSEYPLPWAVPTQPFSTKGYDRFELPAGMARR</sequence>
<feature type="domain" description="GFO/IDH/MocA-like oxidoreductase" evidence="3">
    <location>
        <begin position="137"/>
        <end position="269"/>
    </location>
</feature>
<reference evidence="4 5" key="1">
    <citation type="submission" date="2024-09" db="EMBL/GenBank/DDBJ databases">
        <authorList>
            <person name="Sun Q."/>
            <person name="Mori K."/>
        </authorList>
    </citation>
    <scope>NUCLEOTIDE SEQUENCE [LARGE SCALE GENOMIC DNA]</scope>
    <source>
        <strain evidence="4 5">JCM 12520</strain>
    </source>
</reference>
<evidence type="ECO:0000256" key="1">
    <source>
        <dbReference type="ARBA" id="ARBA00023002"/>
    </source>
</evidence>
<name>A0ABV5VTC0_9BACL</name>
<dbReference type="PANTHER" id="PTHR43818:SF11">
    <property type="entry name" value="BCDNA.GH03377"/>
    <property type="match status" value="1"/>
</dbReference>
<organism evidence="4 5">
    <name type="scientific">Paenibacillus hodogayensis</name>
    <dbReference type="NCBI Taxonomy" id="279208"/>
    <lineage>
        <taxon>Bacteria</taxon>
        <taxon>Bacillati</taxon>
        <taxon>Bacillota</taxon>
        <taxon>Bacilli</taxon>
        <taxon>Bacillales</taxon>
        <taxon>Paenibacillaceae</taxon>
        <taxon>Paenibacillus</taxon>
    </lineage>
</organism>
<accession>A0ABV5VTC0</accession>
<dbReference type="SUPFAM" id="SSF51735">
    <property type="entry name" value="NAD(P)-binding Rossmann-fold domains"/>
    <property type="match status" value="1"/>
</dbReference>
<dbReference type="Gene3D" id="3.30.360.10">
    <property type="entry name" value="Dihydrodipicolinate Reductase, domain 2"/>
    <property type="match status" value="1"/>
</dbReference>
<dbReference type="PANTHER" id="PTHR43818">
    <property type="entry name" value="BCDNA.GH03377"/>
    <property type="match status" value="1"/>
</dbReference>
<dbReference type="InterPro" id="IPR055170">
    <property type="entry name" value="GFO_IDH_MocA-like_dom"/>
</dbReference>
<dbReference type="RefSeq" id="WP_344911994.1">
    <property type="nucleotide sequence ID" value="NZ_BAAAYO010000010.1"/>
</dbReference>
<dbReference type="InterPro" id="IPR050463">
    <property type="entry name" value="Gfo/Idh/MocA_oxidrdct_glycsds"/>
</dbReference>